<dbReference type="PANTHER" id="PTHR44329">
    <property type="entry name" value="SERINE/THREONINE-PROTEIN KINASE TNNI3K-RELATED"/>
    <property type="match status" value="1"/>
</dbReference>
<evidence type="ECO:0000313" key="3">
    <source>
        <dbReference type="RefSeq" id="XP_056845627.1"/>
    </source>
</evidence>
<dbReference type="PRINTS" id="PR00109">
    <property type="entry name" value="TYRKINASE"/>
</dbReference>
<feature type="region of interest" description="Disordered" evidence="1">
    <location>
        <begin position="145"/>
        <end position="166"/>
    </location>
</feature>
<dbReference type="InterPro" id="IPR001245">
    <property type="entry name" value="Ser-Thr/Tyr_kinase_cat_dom"/>
</dbReference>
<dbReference type="InterPro" id="IPR051681">
    <property type="entry name" value="Ser/Thr_Kinases-Pseudokinases"/>
</dbReference>
<keyword evidence="2" id="KW-1185">Reference proteome</keyword>
<feature type="region of interest" description="Disordered" evidence="1">
    <location>
        <begin position="26"/>
        <end position="99"/>
    </location>
</feature>
<dbReference type="Proteomes" id="UP000504610">
    <property type="component" value="Chromosome 6"/>
</dbReference>
<dbReference type="OrthoDB" id="346907at2759"/>
<dbReference type="PROSITE" id="PS00108">
    <property type="entry name" value="PROTEIN_KINASE_ST"/>
    <property type="match status" value="1"/>
</dbReference>
<protein>
    <submittedName>
        <fullName evidence="3">Serine/threonine/tyrosine-protein kinase HT1</fullName>
    </submittedName>
</protein>
<reference evidence="2" key="1">
    <citation type="journal article" date="2019" name="Database">
        <title>The radish genome database (RadishGD): an integrated information resource for radish genomics.</title>
        <authorList>
            <person name="Yu H.J."/>
            <person name="Baek S."/>
            <person name="Lee Y.J."/>
            <person name="Cho A."/>
            <person name="Mun J.H."/>
        </authorList>
    </citation>
    <scope>NUCLEOTIDE SEQUENCE [LARGE SCALE GENOMIC DNA]</scope>
    <source>
        <strain evidence="2">cv. WK10039</strain>
    </source>
</reference>
<sequence length="504" mass="56623">MEEESTSWIRRAKYSHTICHRLITPRSDSLPITPTKTCSGSKRMPLSSPSDLKSLVGPSQAKHQATGSNSASSSEIYRNPFTNRKRATSPSPQIPISESFKEAKSVVKRFSTPHPVRVEPPATPTKGNFTRKSSFEKLSHALRPLSFSGPLKDRPKSKKEMRSSKSFDHSNVTAMGVLEEHRVDTSDLTRGVLFAHGKFSLLYHGVYKGEAVALKITRAPGDCEDKFLGARLERQFTKEATLLSRLSHPNVVKFVGVNTGNCIITEYLANGSLRSYLHKLEIKSLPLPQVVKFGLDIARGMEYIHSKKIVHRDLKPENVLIDKDFNLKVADFGIACDEEDCDVPGAETGTYRWMAPEVLRRKPHGGKSDVYSFGLVLWEMAAGAVPFGEMSPVQAAFKVMHKNTRPVIPKKCPAAMKELIEQCWSVETEKRPEFWQIVKVLEHFEKSLKNEGRLTLMPNQICPQAKKGNKYWSQIFGLVHHHHHHHDSNDNDTVCPAMPKPRFA</sequence>
<name>A0A6J0K3X5_RAPSA</name>
<dbReference type="GO" id="GO:0004674">
    <property type="term" value="F:protein serine/threonine kinase activity"/>
    <property type="evidence" value="ECO:0007669"/>
    <property type="project" value="TreeGrafter"/>
</dbReference>
<dbReference type="InterPro" id="IPR011009">
    <property type="entry name" value="Kinase-like_dom_sf"/>
</dbReference>
<dbReference type="CDD" id="cd13999">
    <property type="entry name" value="STKc_MAP3K-like"/>
    <property type="match status" value="1"/>
</dbReference>
<keyword evidence="3" id="KW-0418">Kinase</keyword>
<dbReference type="InterPro" id="IPR008271">
    <property type="entry name" value="Ser/Thr_kinase_AS"/>
</dbReference>
<proteinExistence type="predicted"/>
<keyword evidence="3" id="KW-0808">Transferase</keyword>
<dbReference type="SUPFAM" id="SSF56112">
    <property type="entry name" value="Protein kinase-like (PK-like)"/>
    <property type="match status" value="1"/>
</dbReference>
<organism evidence="2 3">
    <name type="scientific">Raphanus sativus</name>
    <name type="common">Radish</name>
    <name type="synonym">Raphanus raphanistrum var. sativus</name>
    <dbReference type="NCBI Taxonomy" id="3726"/>
    <lineage>
        <taxon>Eukaryota</taxon>
        <taxon>Viridiplantae</taxon>
        <taxon>Streptophyta</taxon>
        <taxon>Embryophyta</taxon>
        <taxon>Tracheophyta</taxon>
        <taxon>Spermatophyta</taxon>
        <taxon>Magnoliopsida</taxon>
        <taxon>eudicotyledons</taxon>
        <taxon>Gunneridae</taxon>
        <taxon>Pentapetalae</taxon>
        <taxon>rosids</taxon>
        <taxon>malvids</taxon>
        <taxon>Brassicales</taxon>
        <taxon>Brassicaceae</taxon>
        <taxon>Brassiceae</taxon>
        <taxon>Raphanus</taxon>
    </lineage>
</organism>
<gene>
    <name evidence="3" type="primary">LOC108813591</name>
</gene>
<accession>A0A6J0K3X5</accession>
<evidence type="ECO:0000313" key="2">
    <source>
        <dbReference type="Proteomes" id="UP000504610"/>
    </source>
</evidence>
<dbReference type="Pfam" id="PF07714">
    <property type="entry name" value="PK_Tyr_Ser-Thr"/>
    <property type="match status" value="1"/>
</dbReference>
<dbReference type="KEGG" id="rsz:108813591"/>
<dbReference type="Gene3D" id="1.10.510.10">
    <property type="entry name" value="Transferase(Phosphotransferase) domain 1"/>
    <property type="match status" value="1"/>
</dbReference>
<dbReference type="PROSITE" id="PS50011">
    <property type="entry name" value="PROTEIN_KINASE_DOM"/>
    <property type="match status" value="1"/>
</dbReference>
<dbReference type="AlphaFoldDB" id="A0A6J0K3X5"/>
<evidence type="ECO:0000256" key="1">
    <source>
        <dbReference type="SAM" id="MobiDB-lite"/>
    </source>
</evidence>
<dbReference type="Gene3D" id="3.30.200.20">
    <property type="entry name" value="Phosphorylase Kinase, domain 1"/>
    <property type="match status" value="1"/>
</dbReference>
<feature type="compositionally biased region" description="Basic and acidic residues" evidence="1">
    <location>
        <begin position="151"/>
        <end position="166"/>
    </location>
</feature>
<dbReference type="SMART" id="SM00220">
    <property type="entry name" value="S_TKc"/>
    <property type="match status" value="1"/>
</dbReference>
<dbReference type="InterPro" id="IPR000719">
    <property type="entry name" value="Prot_kinase_dom"/>
</dbReference>
<dbReference type="RefSeq" id="XP_056845627.1">
    <property type="nucleotide sequence ID" value="XM_056989647.1"/>
</dbReference>
<reference evidence="3" key="2">
    <citation type="submission" date="2025-08" db="UniProtKB">
        <authorList>
            <consortium name="RefSeq"/>
        </authorList>
    </citation>
    <scope>IDENTIFICATION</scope>
    <source>
        <tissue evidence="3">Leaf</tissue>
    </source>
</reference>
<dbReference type="GO" id="GO:0005524">
    <property type="term" value="F:ATP binding"/>
    <property type="evidence" value="ECO:0007669"/>
    <property type="project" value="InterPro"/>
</dbReference>
<feature type="compositionally biased region" description="Polar residues" evidence="1">
    <location>
        <begin position="61"/>
        <end position="96"/>
    </location>
</feature>
<feature type="compositionally biased region" description="Polar residues" evidence="1">
    <location>
        <begin position="26"/>
        <end position="40"/>
    </location>
</feature>
<dbReference type="PANTHER" id="PTHR44329:SF230">
    <property type="entry name" value="PROTEIN KINASE DOMAIN-CONTAINING PROTEIN"/>
    <property type="match status" value="1"/>
</dbReference>
<dbReference type="GeneID" id="108813591"/>